<evidence type="ECO:0000256" key="5">
    <source>
        <dbReference type="ARBA" id="ARBA00023136"/>
    </source>
</evidence>
<evidence type="ECO:0000256" key="3">
    <source>
        <dbReference type="ARBA" id="ARBA00022692"/>
    </source>
</evidence>
<feature type="transmembrane region" description="Helical" evidence="7">
    <location>
        <begin position="92"/>
        <end position="114"/>
    </location>
</feature>
<evidence type="ECO:0000256" key="1">
    <source>
        <dbReference type="ARBA" id="ARBA00004141"/>
    </source>
</evidence>
<protein>
    <submittedName>
        <fullName evidence="10">SSD domain-containing protein</fullName>
    </submittedName>
</protein>
<evidence type="ECO:0000256" key="2">
    <source>
        <dbReference type="ARBA" id="ARBA00005585"/>
    </source>
</evidence>
<keyword evidence="3 7" id="KW-0812">Transmembrane</keyword>
<dbReference type="PANTHER" id="PTHR10796">
    <property type="entry name" value="PATCHED-RELATED"/>
    <property type="match status" value="1"/>
</dbReference>
<dbReference type="GO" id="GO:0018996">
    <property type="term" value="P:molting cycle, collagen and cuticulin-based cuticle"/>
    <property type="evidence" value="ECO:0007669"/>
    <property type="project" value="TreeGrafter"/>
</dbReference>
<keyword evidence="9" id="KW-1185">Reference proteome</keyword>
<dbReference type="SUPFAM" id="SSF82866">
    <property type="entry name" value="Multidrug efflux transporter AcrB transmembrane domain"/>
    <property type="match status" value="1"/>
</dbReference>
<dbReference type="PANTHER" id="PTHR10796:SF97">
    <property type="entry name" value="SSD DOMAIN-CONTAINING PROTEIN"/>
    <property type="match status" value="1"/>
</dbReference>
<dbReference type="AlphaFoldDB" id="A0A914E6N7"/>
<dbReference type="Proteomes" id="UP000887540">
    <property type="component" value="Unplaced"/>
</dbReference>
<feature type="domain" description="SSD" evidence="8">
    <location>
        <begin position="99"/>
        <end position="263"/>
    </location>
</feature>
<comment type="similarity">
    <text evidence="2">Belongs to the patched family.</text>
</comment>
<dbReference type="InterPro" id="IPR051697">
    <property type="entry name" value="Patched_domain-protein"/>
</dbReference>
<dbReference type="GO" id="GO:0006897">
    <property type="term" value="P:endocytosis"/>
    <property type="evidence" value="ECO:0007669"/>
    <property type="project" value="TreeGrafter"/>
</dbReference>
<sequence length="287" mass="32237">MNNVDKNTTLGEKLVSSKQSSTNSISNMKAAKMIRIQLQSEHLSVWTDDDVKKYEMDIVNYFKYTYTSKYLKLYVLSNTYIEEELVRAGMSLLPYLSVGFLIMCCCSVISVYASALHMNQQNFTKILLAIMACVLPFMSCATALGILFFCGVRFASILCVVPFLVLAIAVDSSYLMVHEWQRVVKHCREKPTKDSMDVGYRMSEALTEVGPSILMSALTNIFADGIGAFTGSPEITLLCVGNLFAMFIAFIYQMTFYAGLMSLVGKYEVFKEMSKEVDLAVWMQNLV</sequence>
<dbReference type="GO" id="GO:0005886">
    <property type="term" value="C:plasma membrane"/>
    <property type="evidence" value="ECO:0007669"/>
    <property type="project" value="TreeGrafter"/>
</dbReference>
<evidence type="ECO:0000259" key="8">
    <source>
        <dbReference type="PROSITE" id="PS50156"/>
    </source>
</evidence>
<feature type="transmembrane region" description="Helical" evidence="7">
    <location>
        <begin position="126"/>
        <end position="148"/>
    </location>
</feature>
<evidence type="ECO:0000313" key="10">
    <source>
        <dbReference type="WBParaSite" id="ACRNAN_scaffold6071.g24504.t1"/>
    </source>
</evidence>
<proteinExistence type="inferred from homology"/>
<evidence type="ECO:0000256" key="6">
    <source>
        <dbReference type="ARBA" id="ARBA00023180"/>
    </source>
</evidence>
<feature type="transmembrane region" description="Helical" evidence="7">
    <location>
        <begin position="243"/>
        <end position="265"/>
    </location>
</feature>
<evidence type="ECO:0000313" key="9">
    <source>
        <dbReference type="Proteomes" id="UP000887540"/>
    </source>
</evidence>
<comment type="subcellular location">
    <subcellularLocation>
        <location evidence="1">Membrane</location>
        <topology evidence="1">Multi-pass membrane protein</topology>
    </subcellularLocation>
</comment>
<keyword evidence="6" id="KW-0325">Glycoprotein</keyword>
<dbReference type="Pfam" id="PF02460">
    <property type="entry name" value="Patched"/>
    <property type="match status" value="1"/>
</dbReference>
<feature type="transmembrane region" description="Helical" evidence="7">
    <location>
        <begin position="154"/>
        <end position="177"/>
    </location>
</feature>
<accession>A0A914E6N7</accession>
<dbReference type="InterPro" id="IPR003392">
    <property type="entry name" value="PTHD_SSD"/>
</dbReference>
<name>A0A914E6N7_9BILA</name>
<evidence type="ECO:0000256" key="4">
    <source>
        <dbReference type="ARBA" id="ARBA00022989"/>
    </source>
</evidence>
<organism evidence="9 10">
    <name type="scientific">Acrobeloides nanus</name>
    <dbReference type="NCBI Taxonomy" id="290746"/>
    <lineage>
        <taxon>Eukaryota</taxon>
        <taxon>Metazoa</taxon>
        <taxon>Ecdysozoa</taxon>
        <taxon>Nematoda</taxon>
        <taxon>Chromadorea</taxon>
        <taxon>Rhabditida</taxon>
        <taxon>Tylenchina</taxon>
        <taxon>Cephalobomorpha</taxon>
        <taxon>Cephaloboidea</taxon>
        <taxon>Cephalobidae</taxon>
        <taxon>Acrobeloides</taxon>
    </lineage>
</organism>
<keyword evidence="4 7" id="KW-1133">Transmembrane helix</keyword>
<dbReference type="InterPro" id="IPR000731">
    <property type="entry name" value="SSD"/>
</dbReference>
<dbReference type="PROSITE" id="PS50156">
    <property type="entry name" value="SSD"/>
    <property type="match status" value="1"/>
</dbReference>
<evidence type="ECO:0000256" key="7">
    <source>
        <dbReference type="SAM" id="Phobius"/>
    </source>
</evidence>
<reference evidence="10" key="1">
    <citation type="submission" date="2022-11" db="UniProtKB">
        <authorList>
            <consortium name="WormBaseParasite"/>
        </authorList>
    </citation>
    <scope>IDENTIFICATION</scope>
</reference>
<dbReference type="WBParaSite" id="ACRNAN_scaffold6071.g24504.t1">
    <property type="protein sequence ID" value="ACRNAN_scaffold6071.g24504.t1"/>
    <property type="gene ID" value="ACRNAN_scaffold6071.g24504"/>
</dbReference>
<dbReference type="Gene3D" id="1.20.1640.10">
    <property type="entry name" value="Multidrug efflux transporter AcrB transmembrane domain"/>
    <property type="match status" value="1"/>
</dbReference>
<dbReference type="GO" id="GO:0030659">
    <property type="term" value="C:cytoplasmic vesicle membrane"/>
    <property type="evidence" value="ECO:0007669"/>
    <property type="project" value="TreeGrafter"/>
</dbReference>
<keyword evidence="5 7" id="KW-0472">Membrane</keyword>